<organism evidence="1 2">
    <name type="scientific">Streptococcus loxodontisalivarius</name>
    <dbReference type="NCBI Taxonomy" id="1349415"/>
    <lineage>
        <taxon>Bacteria</taxon>
        <taxon>Bacillati</taxon>
        <taxon>Bacillota</taxon>
        <taxon>Bacilli</taxon>
        <taxon>Lactobacillales</taxon>
        <taxon>Streptococcaceae</taxon>
        <taxon>Streptococcus</taxon>
    </lineage>
</organism>
<dbReference type="InterPro" id="IPR000760">
    <property type="entry name" value="Inositol_monophosphatase-like"/>
</dbReference>
<name>A0ABS2PPP2_9STRE</name>
<dbReference type="PANTHER" id="PTHR20854:SF4">
    <property type="entry name" value="INOSITOL-1-MONOPHOSPHATASE-RELATED"/>
    <property type="match status" value="1"/>
</dbReference>
<dbReference type="Proteomes" id="UP000697472">
    <property type="component" value="Unassembled WGS sequence"/>
</dbReference>
<evidence type="ECO:0000313" key="1">
    <source>
        <dbReference type="EMBL" id="MBM7641841.1"/>
    </source>
</evidence>
<dbReference type="RefSeq" id="WP_205008712.1">
    <property type="nucleotide sequence ID" value="NZ_JAFBEH010000001.1"/>
</dbReference>
<comment type="caution">
    <text evidence="1">The sequence shown here is derived from an EMBL/GenBank/DDBJ whole genome shotgun (WGS) entry which is preliminary data.</text>
</comment>
<sequence length="255" mass="28711">MESKLQFAQALVRQAGSYIRQHMSDDLAIETKSRYDDLVTNLDKDTQNFVVEAIQTAYPDDFLMGEENNLRHPIKDGNVWVIDPIDGTVNFIVQKEDFAIMLAYFEDGVGQFGLIYDVMQDKLYSGGPDLPLMMNDQTLEAFDNRPLTRSLIGSNGSMYAHNVSGISNLINQTLGVRVYGGAGISMAHVLSGRLLAYFSHLYPWDYAAAQIIGSQLGYELLTLDGEQVDYQSRQMVMFIPSAYKQTIQDYMERGK</sequence>
<keyword evidence="1" id="KW-0378">Hydrolase</keyword>
<dbReference type="EC" id="3.1.3.25" evidence="1"/>
<accession>A0ABS2PPP2</accession>
<dbReference type="Gene3D" id="3.30.540.10">
    <property type="entry name" value="Fructose-1,6-Bisphosphatase, subunit A, domain 1"/>
    <property type="match status" value="1"/>
</dbReference>
<dbReference type="Gene3D" id="3.40.190.80">
    <property type="match status" value="1"/>
</dbReference>
<dbReference type="GO" id="GO:0052834">
    <property type="term" value="F:inositol monophosphate phosphatase activity"/>
    <property type="evidence" value="ECO:0007669"/>
    <property type="project" value="UniProtKB-EC"/>
</dbReference>
<dbReference type="CDD" id="cd01637">
    <property type="entry name" value="IMPase_like"/>
    <property type="match status" value="1"/>
</dbReference>
<proteinExistence type="predicted"/>
<keyword evidence="2" id="KW-1185">Reference proteome</keyword>
<dbReference type="Pfam" id="PF00459">
    <property type="entry name" value="Inositol_P"/>
    <property type="match status" value="1"/>
</dbReference>
<dbReference type="PRINTS" id="PR00377">
    <property type="entry name" value="IMPHPHTASES"/>
</dbReference>
<protein>
    <submittedName>
        <fullName evidence="1">Myo-inositol-1(Or 4)-monophosphatase</fullName>
        <ecNumber evidence="1">3.1.3.25</ecNumber>
    </submittedName>
</protein>
<dbReference type="SUPFAM" id="SSF56655">
    <property type="entry name" value="Carbohydrate phosphatase"/>
    <property type="match status" value="1"/>
</dbReference>
<dbReference type="EMBL" id="JAFBEH010000001">
    <property type="protein sequence ID" value="MBM7641841.1"/>
    <property type="molecule type" value="Genomic_DNA"/>
</dbReference>
<gene>
    <name evidence="1" type="ORF">JOC28_000125</name>
</gene>
<reference evidence="1 2" key="1">
    <citation type="submission" date="2021-01" db="EMBL/GenBank/DDBJ databases">
        <title>Genomic Encyclopedia of Type Strains, Phase IV (KMG-IV): sequencing the most valuable type-strain genomes for metagenomic binning, comparative biology and taxonomic classification.</title>
        <authorList>
            <person name="Goeker M."/>
        </authorList>
    </citation>
    <scope>NUCLEOTIDE SEQUENCE [LARGE SCALE GENOMIC DNA]</scope>
    <source>
        <strain evidence="1 2">DSM 27382</strain>
    </source>
</reference>
<dbReference type="PANTHER" id="PTHR20854">
    <property type="entry name" value="INOSITOL MONOPHOSPHATASE"/>
    <property type="match status" value="1"/>
</dbReference>
<evidence type="ECO:0000313" key="2">
    <source>
        <dbReference type="Proteomes" id="UP000697472"/>
    </source>
</evidence>